<feature type="compositionally biased region" description="Polar residues" evidence="27">
    <location>
        <begin position="874"/>
        <end position="883"/>
    </location>
</feature>
<dbReference type="SMART" id="SM00409">
    <property type="entry name" value="IG"/>
    <property type="match status" value="3"/>
</dbReference>
<organism evidence="32 33">
    <name type="scientific">Pangasianodon hypophthalmus</name>
    <name type="common">Striped catfish</name>
    <name type="synonym">Helicophagus hypophthalmus</name>
    <dbReference type="NCBI Taxonomy" id="310915"/>
    <lineage>
        <taxon>Eukaryota</taxon>
        <taxon>Metazoa</taxon>
        <taxon>Chordata</taxon>
        <taxon>Craniata</taxon>
        <taxon>Vertebrata</taxon>
        <taxon>Euteleostomi</taxon>
        <taxon>Actinopterygii</taxon>
        <taxon>Neopterygii</taxon>
        <taxon>Teleostei</taxon>
        <taxon>Ostariophysi</taxon>
        <taxon>Siluriformes</taxon>
        <taxon>Pangasiidae</taxon>
        <taxon>Pangasianodon</taxon>
    </lineage>
</organism>
<evidence type="ECO:0000256" key="28">
    <source>
        <dbReference type="SAM" id="Phobius"/>
    </source>
</evidence>
<comment type="caution">
    <text evidence="32">The sequence shown here is derived from an EMBL/GenBank/DDBJ whole genome shotgun (WGS) entry which is preliminary data.</text>
</comment>
<keyword evidence="18 26" id="KW-0393">Immunoglobulin domain</keyword>
<dbReference type="PROSITE" id="PS00109">
    <property type="entry name" value="PROTEIN_KINASE_TYR"/>
    <property type="match status" value="1"/>
</dbReference>
<dbReference type="GO" id="GO:0043235">
    <property type="term" value="C:receptor complex"/>
    <property type="evidence" value="ECO:0007669"/>
    <property type="project" value="TreeGrafter"/>
</dbReference>
<dbReference type="FunFam" id="3.30.200.20:FF:000025">
    <property type="entry name" value="Platelet-derived growth factor receptor alpha"/>
    <property type="match status" value="1"/>
</dbReference>
<dbReference type="PANTHER" id="PTHR24416">
    <property type="entry name" value="TYROSINE-PROTEIN KINASE RECEPTOR"/>
    <property type="match status" value="1"/>
</dbReference>
<dbReference type="InterPro" id="IPR011009">
    <property type="entry name" value="Kinase-like_dom_sf"/>
</dbReference>
<keyword evidence="6 26" id="KW-0812">Transmembrane</keyword>
<dbReference type="Gene3D" id="2.60.40.10">
    <property type="entry name" value="Immunoglobulins"/>
    <property type="match status" value="4"/>
</dbReference>
<feature type="region of interest" description="Disordered" evidence="27">
    <location>
        <begin position="858"/>
        <end position="883"/>
    </location>
</feature>
<keyword evidence="7" id="KW-0677">Repeat</keyword>
<dbReference type="InterPro" id="IPR030658">
    <property type="entry name" value="CSF-1_receptor"/>
</dbReference>
<feature type="binding site" evidence="22">
    <location>
        <position position="696"/>
    </location>
    <ligand>
        <name>Mg(2+)</name>
        <dbReference type="ChEBI" id="CHEBI:18420"/>
    </ligand>
</feature>
<evidence type="ECO:0000256" key="16">
    <source>
        <dbReference type="ARBA" id="ARBA00023170"/>
    </source>
</evidence>
<dbReference type="EC" id="2.7.10.1" evidence="2"/>
<feature type="binding site" evidence="21">
    <location>
        <position position="695"/>
    </location>
    <ligand>
        <name>ATP</name>
        <dbReference type="ChEBI" id="CHEBI:30616"/>
    </ligand>
</feature>
<dbReference type="PROSITE" id="PS00240">
    <property type="entry name" value="RECEPTOR_TYR_KIN_III"/>
    <property type="match status" value="1"/>
</dbReference>
<dbReference type="GO" id="GO:0030335">
    <property type="term" value="P:positive regulation of cell migration"/>
    <property type="evidence" value="ECO:0007669"/>
    <property type="project" value="TreeGrafter"/>
</dbReference>
<evidence type="ECO:0000313" key="32">
    <source>
        <dbReference type="EMBL" id="KAB5549359.1"/>
    </source>
</evidence>
<dbReference type="GO" id="GO:0046872">
    <property type="term" value="F:metal ion binding"/>
    <property type="evidence" value="ECO:0007669"/>
    <property type="project" value="UniProtKB-KW"/>
</dbReference>
<evidence type="ECO:0000256" key="3">
    <source>
        <dbReference type="ARBA" id="ARBA00022475"/>
    </source>
</evidence>
<dbReference type="Proteomes" id="UP000327468">
    <property type="component" value="Chromosome 15"/>
</dbReference>
<dbReference type="Pfam" id="PF07714">
    <property type="entry name" value="PK_Tyr_Ser-Thr"/>
    <property type="match status" value="1"/>
</dbReference>
<keyword evidence="9" id="KW-0418">Kinase</keyword>
<dbReference type="GO" id="GO:0019838">
    <property type="term" value="F:growth factor binding"/>
    <property type="evidence" value="ECO:0007669"/>
    <property type="project" value="TreeGrafter"/>
</dbReference>
<feature type="domain" description="Ig-like" evidence="31">
    <location>
        <begin position="121"/>
        <end position="211"/>
    </location>
</feature>
<evidence type="ECO:0000256" key="24">
    <source>
        <dbReference type="PIRSR" id="PIRSR500947-51"/>
    </source>
</evidence>
<dbReference type="GO" id="GO:0030316">
    <property type="term" value="P:osteoclast differentiation"/>
    <property type="evidence" value="ECO:0007669"/>
    <property type="project" value="TreeGrafter"/>
</dbReference>
<evidence type="ECO:0000259" key="30">
    <source>
        <dbReference type="PROSITE" id="PS50011"/>
    </source>
</evidence>
<dbReference type="GO" id="GO:0005524">
    <property type="term" value="F:ATP binding"/>
    <property type="evidence" value="ECO:0007669"/>
    <property type="project" value="UniProtKB-UniRule"/>
</dbReference>
<feature type="binding site" evidence="21">
    <location>
        <begin position="511"/>
        <end position="518"/>
    </location>
    <ligand>
        <name>ATP</name>
        <dbReference type="ChEBI" id="CHEBI:30616"/>
    </ligand>
</feature>
<sequence>MNREMLYAALIVLLLPISTQAGVDVFNVPPNRVMVQEEGSDFLLSCLPTILSATNLTLRMADGSALPPDLKFTVDPRRGIVIRAPRPSHSGEYVCSVLVNAARRDSPSFHINVMKKVRVPPALSVEVDECVRVVGEKLQLTCNASNHYHSFTIKWQHSSNQTLQVKKTVKSSSNMVQVMSVVTLPHVNKSDAGNLTCIATNTAGKNSTTVSLRIAEKPYVSLTPLKPSGLKSTVELMEGETLELRVEVDAYPTIQDGRWSTPRATNTSTYEETLITIHRSYRQVASLSIKRIRADESGWYSFNARGANINATTHIKVYVYQKPSVVIEWRNGSLTCLASGYPALTVYWQQCEKLHNTYDSCDRNTSSVDLLSEQYTLQQHDDFQPHTVRSVLLTRLHNTTAECVAMNTAGVGRSAISLPPLLYVSQPPPDVWTSRIFLTIVTATSVTATLLFILLGVCVYRCKQKPKYEIRWKIIEVSDGNNYTYIDPTQLPYNTKWEFPRDRLTFGQVLGSGAFGKVVEATALGLEKDDHVTQVAVKMLKSSAHSEEKEALMCELKILSHLGSHANIVNLLGACTHGGPVLLITEFCSHGDLLNFLRRKAPCFINSVFDTHEISHIYKNLREKQNHERRDEINSYMDMQPGQRSRDCTQGGKSGGQSDVSALNMDRLLRFSAHVAQGMNFLASKNCIHRDVAARNVLVSDSLVAKICDFGLARDIMNDSNYVVRGNARLPVKWMSPESIFECLYTVQSDVWSYGILLWEIFSLGRSPYPDMVVNARFYKMIRCGYHMSQPDFAPAEMYQIMKMCWSLEPTSRPTFSRIAELIRALLPENSEQQQQQYQNIQQEISQTFESLPCVKAKTNDNHHDKTPEEQRPLTHSNNYQLY</sequence>
<comment type="subcellular location">
    <subcellularLocation>
        <location evidence="1">Cell membrane</location>
        <topology evidence="1">Single-pass type I membrane protein</topology>
    </subcellularLocation>
    <subcellularLocation>
        <location evidence="26">Membrane</location>
        <topology evidence="26">Single-pass type I membrane protein</topology>
    </subcellularLocation>
</comment>
<evidence type="ECO:0000256" key="13">
    <source>
        <dbReference type="ARBA" id="ARBA00023136"/>
    </source>
</evidence>
<evidence type="ECO:0000256" key="6">
    <source>
        <dbReference type="ARBA" id="ARBA00022692"/>
    </source>
</evidence>
<keyword evidence="22" id="KW-0460">Magnesium</keyword>
<evidence type="ECO:0000256" key="19">
    <source>
        <dbReference type="ARBA" id="ARBA00051243"/>
    </source>
</evidence>
<feature type="transmembrane region" description="Helical" evidence="28">
    <location>
        <begin position="436"/>
        <end position="460"/>
    </location>
</feature>
<evidence type="ECO:0000256" key="7">
    <source>
        <dbReference type="ARBA" id="ARBA00022737"/>
    </source>
</evidence>
<keyword evidence="16 26" id="KW-0675">Receptor</keyword>
<dbReference type="PIRSF" id="PIRSF000615">
    <property type="entry name" value="TyrPK_CSF1-R"/>
    <property type="match status" value="1"/>
</dbReference>
<evidence type="ECO:0000256" key="21">
    <source>
        <dbReference type="PIRSR" id="PIRSR000615-2"/>
    </source>
</evidence>
<feature type="domain" description="Protein kinase" evidence="30">
    <location>
        <begin position="504"/>
        <end position="827"/>
    </location>
</feature>
<keyword evidence="10 21" id="KW-0067">ATP-binding</keyword>
<dbReference type="InterPro" id="IPR007110">
    <property type="entry name" value="Ig-like_dom"/>
</dbReference>
<dbReference type="GO" id="GO:0005886">
    <property type="term" value="C:plasma membrane"/>
    <property type="evidence" value="ECO:0007669"/>
    <property type="project" value="UniProtKB-SubCell"/>
</dbReference>
<evidence type="ECO:0000256" key="4">
    <source>
        <dbReference type="ARBA" id="ARBA00022553"/>
    </source>
</evidence>
<accession>A0A5N5M2N1</accession>
<dbReference type="PIRSF" id="PIRSF500947">
    <property type="entry name" value="CSF-1_receptor"/>
    <property type="match status" value="1"/>
</dbReference>
<feature type="site" description="Important for interaction with phosphotyrosine-binding proteins" evidence="23">
    <location>
        <position position="838"/>
    </location>
</feature>
<evidence type="ECO:0000256" key="5">
    <source>
        <dbReference type="ARBA" id="ARBA00022679"/>
    </source>
</evidence>
<gene>
    <name evidence="32" type="ORF">PHYPO_G00066420</name>
</gene>
<evidence type="ECO:0000256" key="20">
    <source>
        <dbReference type="PIRSR" id="PIRSR000615-1"/>
    </source>
</evidence>
<dbReference type="GO" id="GO:0005011">
    <property type="term" value="F:macrophage colony-stimulating factor receptor activity"/>
    <property type="evidence" value="ECO:0007669"/>
    <property type="project" value="TreeGrafter"/>
</dbReference>
<keyword evidence="14" id="KW-0829">Tyrosine-protein kinase</keyword>
<keyword evidence="3" id="KW-1003">Cell membrane</keyword>
<dbReference type="SMART" id="SM00219">
    <property type="entry name" value="TyrKc"/>
    <property type="match status" value="1"/>
</dbReference>
<evidence type="ECO:0000256" key="18">
    <source>
        <dbReference type="ARBA" id="ARBA00023319"/>
    </source>
</evidence>
<dbReference type="InterPro" id="IPR050122">
    <property type="entry name" value="RTK"/>
</dbReference>
<evidence type="ECO:0000256" key="15">
    <source>
        <dbReference type="ARBA" id="ARBA00023157"/>
    </source>
</evidence>
<dbReference type="PANTHER" id="PTHR24416:SF47">
    <property type="entry name" value="MACROPHAGE COLONY-STIMULATING FACTOR 1 RECEPTOR"/>
    <property type="match status" value="1"/>
</dbReference>
<feature type="binding site" evidence="21">
    <location>
        <begin position="586"/>
        <end position="592"/>
    </location>
    <ligand>
        <name>ATP</name>
        <dbReference type="ChEBI" id="CHEBI:30616"/>
    </ligand>
</feature>
<dbReference type="InterPro" id="IPR017441">
    <property type="entry name" value="Protein_kinase_ATP_BS"/>
</dbReference>
<evidence type="ECO:0000259" key="31">
    <source>
        <dbReference type="PROSITE" id="PS50835"/>
    </source>
</evidence>
<evidence type="ECO:0000256" key="1">
    <source>
        <dbReference type="ARBA" id="ARBA00004251"/>
    </source>
</evidence>
<dbReference type="AlphaFoldDB" id="A0A5N5M2N1"/>
<dbReference type="InterPro" id="IPR013783">
    <property type="entry name" value="Ig-like_fold"/>
</dbReference>
<feature type="binding site" evidence="22">
    <location>
        <position position="709"/>
    </location>
    <ligand>
        <name>Mg(2+)</name>
        <dbReference type="ChEBI" id="CHEBI:18420"/>
    </ligand>
</feature>
<dbReference type="Gene3D" id="1.10.510.10">
    <property type="entry name" value="Transferase(Phosphotransferase) domain 1"/>
    <property type="match status" value="1"/>
</dbReference>
<dbReference type="Pfam" id="PF13927">
    <property type="entry name" value="Ig_3"/>
    <property type="match status" value="1"/>
</dbReference>
<reference evidence="32 33" key="1">
    <citation type="submission" date="2019-06" db="EMBL/GenBank/DDBJ databases">
        <title>A chromosome-scale genome assembly of the striped catfish, Pangasianodon hypophthalmus.</title>
        <authorList>
            <person name="Wen M."/>
            <person name="Zahm M."/>
            <person name="Roques C."/>
            <person name="Cabau C."/>
            <person name="Klopp C."/>
            <person name="Donnadieu C."/>
            <person name="Jouanno E."/>
            <person name="Avarre J.-C."/>
            <person name="Campet M."/>
            <person name="Ha T.T.T."/>
            <person name="Dugue R."/>
            <person name="Lampietro C."/>
            <person name="Louis A."/>
            <person name="Herpin A."/>
            <person name="Echchiki A."/>
            <person name="Berthelot C."/>
            <person name="Parey E."/>
            <person name="Roest-Crollius H."/>
            <person name="Braasch I."/>
            <person name="Postlethwait J."/>
            <person name="Bobe J."/>
            <person name="Montfort J."/>
            <person name="Bouchez O."/>
            <person name="Begum T."/>
            <person name="Schartl M."/>
            <person name="Guiguen Y."/>
        </authorList>
    </citation>
    <scope>NUCLEOTIDE SEQUENCE [LARGE SCALE GENOMIC DNA]</scope>
    <source>
        <strain evidence="32 33">Indonesia</strain>
        <tissue evidence="32">Blood</tissue>
    </source>
</reference>
<evidence type="ECO:0000256" key="12">
    <source>
        <dbReference type="ARBA" id="ARBA00022989"/>
    </source>
</evidence>
<evidence type="ECO:0000256" key="25">
    <source>
        <dbReference type="PROSITE-ProRule" id="PRU10141"/>
    </source>
</evidence>
<dbReference type="InterPro" id="IPR000719">
    <property type="entry name" value="Prot_kinase_dom"/>
</dbReference>
<dbReference type="EMBL" id="VFJC01000016">
    <property type="protein sequence ID" value="KAB5549359.1"/>
    <property type="molecule type" value="Genomic_DNA"/>
</dbReference>
<keyword evidence="33" id="KW-1185">Reference proteome</keyword>
<dbReference type="PROSITE" id="PS00107">
    <property type="entry name" value="PROTEIN_KINASE_ATP"/>
    <property type="match status" value="1"/>
</dbReference>
<keyword evidence="22" id="KW-0479">Metal-binding</keyword>
<evidence type="ECO:0000256" key="29">
    <source>
        <dbReference type="SAM" id="SignalP"/>
    </source>
</evidence>
<evidence type="ECO:0000256" key="11">
    <source>
        <dbReference type="ARBA" id="ARBA00022843"/>
    </source>
</evidence>
<feature type="chain" id="PRO_5024330320" description="receptor protein-tyrosine kinase" evidence="29">
    <location>
        <begin position="22"/>
        <end position="883"/>
    </location>
</feature>
<protein>
    <recommendedName>
        <fullName evidence="2">receptor protein-tyrosine kinase</fullName>
        <ecNumber evidence="2">2.7.10.1</ecNumber>
    </recommendedName>
</protein>
<dbReference type="InterPro" id="IPR001245">
    <property type="entry name" value="Ser-Thr/Tyr_kinase_cat_dom"/>
</dbReference>
<evidence type="ECO:0000256" key="22">
    <source>
        <dbReference type="PIRSR" id="PIRSR000615-3"/>
    </source>
</evidence>
<dbReference type="InterPro" id="IPR008266">
    <property type="entry name" value="Tyr_kinase_AS"/>
</dbReference>
<keyword evidence="29" id="KW-0732">Signal</keyword>
<evidence type="ECO:0000256" key="23">
    <source>
        <dbReference type="PIRSR" id="PIRSR000615-4"/>
    </source>
</evidence>
<feature type="compositionally biased region" description="Basic and acidic residues" evidence="27">
    <location>
        <begin position="858"/>
        <end position="873"/>
    </location>
</feature>
<dbReference type="InterPro" id="IPR001824">
    <property type="entry name" value="Tyr_kinase_rcpt_3_CS"/>
</dbReference>
<dbReference type="GO" id="GO:0001667">
    <property type="term" value="P:ameboidal-type cell migration"/>
    <property type="evidence" value="ECO:0007669"/>
    <property type="project" value="UniProtKB-ARBA"/>
</dbReference>
<dbReference type="FunFam" id="1.10.510.10:FF:000140">
    <property type="entry name" value="Platelet-derived growth factor receptor beta"/>
    <property type="match status" value="1"/>
</dbReference>
<feature type="active site" description="Proton acceptor" evidence="20">
    <location>
        <position position="691"/>
    </location>
</feature>
<keyword evidence="17" id="KW-0325">Glycoprotein</keyword>
<dbReference type="Gene3D" id="3.30.200.20">
    <property type="entry name" value="Phosphorylase Kinase, domain 1"/>
    <property type="match status" value="1"/>
</dbReference>
<feature type="binding site" evidence="24">
    <location>
        <begin position="510"/>
        <end position="518"/>
    </location>
    <ligand>
        <name>ATP</name>
        <dbReference type="ChEBI" id="CHEBI:30616"/>
    </ligand>
</feature>
<keyword evidence="13 28" id="KW-0472">Membrane</keyword>
<dbReference type="SUPFAM" id="SSF48726">
    <property type="entry name" value="Immunoglobulin"/>
    <property type="match status" value="4"/>
</dbReference>
<dbReference type="GO" id="GO:0019955">
    <property type="term" value="F:cytokine binding"/>
    <property type="evidence" value="ECO:0007669"/>
    <property type="project" value="InterPro"/>
</dbReference>
<keyword evidence="5" id="KW-0808">Transferase</keyword>
<evidence type="ECO:0000256" key="27">
    <source>
        <dbReference type="SAM" id="MobiDB-lite"/>
    </source>
</evidence>
<feature type="binding site" evidence="21 25">
    <location>
        <position position="538"/>
    </location>
    <ligand>
        <name>ATP</name>
        <dbReference type="ChEBI" id="CHEBI:30616"/>
    </ligand>
</feature>
<evidence type="ECO:0000313" key="33">
    <source>
        <dbReference type="Proteomes" id="UP000327468"/>
    </source>
</evidence>
<evidence type="ECO:0000256" key="14">
    <source>
        <dbReference type="ARBA" id="ARBA00023137"/>
    </source>
</evidence>
<comment type="similarity">
    <text evidence="26">Belongs to the protein kinase superfamily. Tyr protein kinase family. CSF-1/PDGF receptor subfamily.</text>
</comment>
<dbReference type="GO" id="GO:0043408">
    <property type="term" value="P:regulation of MAPK cascade"/>
    <property type="evidence" value="ECO:0007669"/>
    <property type="project" value="TreeGrafter"/>
</dbReference>
<feature type="region of interest" description="Disordered" evidence="27">
    <location>
        <begin position="634"/>
        <end position="658"/>
    </location>
</feature>
<dbReference type="InterPro" id="IPR036179">
    <property type="entry name" value="Ig-like_dom_sf"/>
</dbReference>
<dbReference type="GO" id="GO:1990682">
    <property type="term" value="C:CSF1-CSF1R complex"/>
    <property type="evidence" value="ECO:0007669"/>
    <property type="project" value="TreeGrafter"/>
</dbReference>
<evidence type="ECO:0000256" key="9">
    <source>
        <dbReference type="ARBA" id="ARBA00022777"/>
    </source>
</evidence>
<dbReference type="PROSITE" id="PS50835">
    <property type="entry name" value="IG_LIKE"/>
    <property type="match status" value="1"/>
</dbReference>
<evidence type="ECO:0000256" key="26">
    <source>
        <dbReference type="RuleBase" id="RU000311"/>
    </source>
</evidence>
<dbReference type="SUPFAM" id="SSF56112">
    <property type="entry name" value="Protein kinase-like (PK-like)"/>
    <property type="match status" value="1"/>
</dbReference>
<dbReference type="InterPro" id="IPR003598">
    <property type="entry name" value="Ig_sub2"/>
</dbReference>
<dbReference type="InterPro" id="IPR003599">
    <property type="entry name" value="Ig_sub"/>
</dbReference>
<dbReference type="InterPro" id="IPR020635">
    <property type="entry name" value="Tyr_kinase_cat_dom"/>
</dbReference>
<evidence type="ECO:0000256" key="8">
    <source>
        <dbReference type="ARBA" id="ARBA00022741"/>
    </source>
</evidence>
<feature type="binding site" evidence="22">
    <location>
        <position position="483"/>
    </location>
    <ligand>
        <name>Mg(2+)</name>
        <dbReference type="ChEBI" id="CHEBI:18420"/>
    </ligand>
</feature>
<name>A0A5N5M2N1_PANHP</name>
<evidence type="ECO:0000256" key="10">
    <source>
        <dbReference type="ARBA" id="ARBA00022840"/>
    </source>
</evidence>
<keyword evidence="4" id="KW-0597">Phosphoprotein</keyword>
<dbReference type="SMART" id="SM00408">
    <property type="entry name" value="IGc2"/>
    <property type="match status" value="2"/>
</dbReference>
<keyword evidence="15" id="KW-1015">Disulfide bond</keyword>
<dbReference type="GO" id="GO:0007169">
    <property type="term" value="P:cell surface receptor protein tyrosine kinase signaling pathway"/>
    <property type="evidence" value="ECO:0007669"/>
    <property type="project" value="InterPro"/>
</dbReference>
<proteinExistence type="inferred from homology"/>
<keyword evidence="8 21" id="KW-0547">Nucleotide-binding</keyword>
<keyword evidence="12 28" id="KW-1133">Transmembrane helix</keyword>
<keyword evidence="11" id="KW-0832">Ubl conjugation</keyword>
<comment type="catalytic activity">
    <reaction evidence="19">
        <text>L-tyrosyl-[protein] + ATP = O-phospho-L-tyrosyl-[protein] + ADP + H(+)</text>
        <dbReference type="Rhea" id="RHEA:10596"/>
        <dbReference type="Rhea" id="RHEA-COMP:10136"/>
        <dbReference type="Rhea" id="RHEA-COMP:20101"/>
        <dbReference type="ChEBI" id="CHEBI:15378"/>
        <dbReference type="ChEBI" id="CHEBI:30616"/>
        <dbReference type="ChEBI" id="CHEBI:46858"/>
        <dbReference type="ChEBI" id="CHEBI:61978"/>
        <dbReference type="ChEBI" id="CHEBI:456216"/>
        <dbReference type="EC" id="2.7.10.1"/>
    </reaction>
</comment>
<evidence type="ECO:0000256" key="17">
    <source>
        <dbReference type="ARBA" id="ARBA00023180"/>
    </source>
</evidence>
<dbReference type="PROSITE" id="PS50011">
    <property type="entry name" value="PROTEIN_KINASE_DOM"/>
    <property type="match status" value="1"/>
</dbReference>
<feature type="signal peptide" evidence="29">
    <location>
        <begin position="1"/>
        <end position="21"/>
    </location>
</feature>
<evidence type="ECO:0000256" key="2">
    <source>
        <dbReference type="ARBA" id="ARBA00011902"/>
    </source>
</evidence>